<comment type="cofactor">
    <cofactor evidence="1">
        <name>a divalent metal cation</name>
        <dbReference type="ChEBI" id="CHEBI:60240"/>
    </cofactor>
</comment>
<feature type="domain" description="DDE Tnp4" evidence="3">
    <location>
        <begin position="118"/>
        <end position="160"/>
    </location>
</feature>
<gene>
    <name evidence="4" type="ORF">PMACD_LOCUS4501</name>
</gene>
<evidence type="ECO:0000313" key="4">
    <source>
        <dbReference type="EMBL" id="CAF4819368.1"/>
    </source>
</evidence>
<dbReference type="EMBL" id="CAJOBZ010000008">
    <property type="protein sequence ID" value="CAF4819368.1"/>
    <property type="molecule type" value="Genomic_DNA"/>
</dbReference>
<evidence type="ECO:0000313" key="5">
    <source>
        <dbReference type="Proteomes" id="UP000663880"/>
    </source>
</evidence>
<dbReference type="Pfam" id="PF13359">
    <property type="entry name" value="DDE_Tnp_4"/>
    <property type="match status" value="1"/>
</dbReference>
<evidence type="ECO:0000256" key="2">
    <source>
        <dbReference type="ARBA" id="ARBA00022723"/>
    </source>
</evidence>
<keyword evidence="2" id="KW-0479">Metal-binding</keyword>
<keyword evidence="5" id="KW-1185">Reference proteome</keyword>
<dbReference type="GO" id="GO:0046872">
    <property type="term" value="F:metal ion binding"/>
    <property type="evidence" value="ECO:0007669"/>
    <property type="project" value="UniProtKB-KW"/>
</dbReference>
<sequence length="209" mass="24359">MMEVFETLEDEFDEYFDRITTPRRNPVFQNRTNYMETLDETDFRTRFRLTKEAVMFVYSMIEETISAPTESLYNITFILGGDNAEEWRDRKSQFSFNVQTVVSAKLKILDIVNESQIRSRNVVERTYGVWKNRFPILSKKVLLHVSRVQAVIVACAVLHNIAIDMRDEHFELLQQVDEPADDIDQSAIDNVGNASVRSNLISDYFALLL</sequence>
<reference evidence="4" key="1">
    <citation type="submission" date="2021-02" db="EMBL/GenBank/DDBJ databases">
        <authorList>
            <person name="Steward A R."/>
        </authorList>
    </citation>
    <scope>NUCLEOTIDE SEQUENCE</scope>
</reference>
<organism evidence="4 5">
    <name type="scientific">Pieris macdunnoughi</name>
    <dbReference type="NCBI Taxonomy" id="345717"/>
    <lineage>
        <taxon>Eukaryota</taxon>
        <taxon>Metazoa</taxon>
        <taxon>Ecdysozoa</taxon>
        <taxon>Arthropoda</taxon>
        <taxon>Hexapoda</taxon>
        <taxon>Insecta</taxon>
        <taxon>Pterygota</taxon>
        <taxon>Neoptera</taxon>
        <taxon>Endopterygota</taxon>
        <taxon>Lepidoptera</taxon>
        <taxon>Glossata</taxon>
        <taxon>Ditrysia</taxon>
        <taxon>Papilionoidea</taxon>
        <taxon>Pieridae</taxon>
        <taxon>Pierinae</taxon>
        <taxon>Pieris</taxon>
    </lineage>
</organism>
<comment type="caution">
    <text evidence="4">The sequence shown here is derived from an EMBL/GenBank/DDBJ whole genome shotgun (WGS) entry which is preliminary data.</text>
</comment>
<name>A0A821Q822_9NEOP</name>
<protein>
    <recommendedName>
        <fullName evidence="3">DDE Tnp4 domain-containing protein</fullName>
    </recommendedName>
</protein>
<proteinExistence type="predicted"/>
<dbReference type="AlphaFoldDB" id="A0A821Q822"/>
<accession>A0A821Q822</accession>
<dbReference type="InterPro" id="IPR027806">
    <property type="entry name" value="HARBI1_dom"/>
</dbReference>
<evidence type="ECO:0000256" key="1">
    <source>
        <dbReference type="ARBA" id="ARBA00001968"/>
    </source>
</evidence>
<dbReference type="Proteomes" id="UP000663880">
    <property type="component" value="Unassembled WGS sequence"/>
</dbReference>
<dbReference type="OrthoDB" id="2430314at2759"/>
<evidence type="ECO:0000259" key="3">
    <source>
        <dbReference type="Pfam" id="PF13359"/>
    </source>
</evidence>